<dbReference type="EMBL" id="JBFXLT010000007">
    <property type="protein sequence ID" value="KAL2820458.1"/>
    <property type="molecule type" value="Genomic_DNA"/>
</dbReference>
<name>A0ABR4HY90_9EURO</name>
<gene>
    <name evidence="1" type="ORF">BJX63DRAFT_314360</name>
</gene>
<organism evidence="1 2">
    <name type="scientific">Aspergillus granulosus</name>
    <dbReference type="NCBI Taxonomy" id="176169"/>
    <lineage>
        <taxon>Eukaryota</taxon>
        <taxon>Fungi</taxon>
        <taxon>Dikarya</taxon>
        <taxon>Ascomycota</taxon>
        <taxon>Pezizomycotina</taxon>
        <taxon>Eurotiomycetes</taxon>
        <taxon>Eurotiomycetidae</taxon>
        <taxon>Eurotiales</taxon>
        <taxon>Aspergillaceae</taxon>
        <taxon>Aspergillus</taxon>
        <taxon>Aspergillus subgen. Nidulantes</taxon>
    </lineage>
</organism>
<accession>A0ABR4HY90</accession>
<sequence>MPLFHSTQPSAVLPWSRQRGLGRKVVPKTTSCALDLPVAPHRSSQLQTPKSENLKYHAGHAERALGLCSNQFRKGAPKEKEKRTISFSTIPTRKIKFDTRNKIPRISLTGLGLMQSRSGFVKPRTDKVSQRIRDEMGSVTWQIERRKGPSILVPQIVAGSRGGSDPVFLFRALSRALQAFDPLESPFHSGADSAGLAEVAALQLVRVRPESPRVCTKDCTLSGTSSDPLGLEAFQTRDI</sequence>
<reference evidence="1 2" key="1">
    <citation type="submission" date="2024-07" db="EMBL/GenBank/DDBJ databases">
        <title>Section-level genome sequencing and comparative genomics of Aspergillus sections Usti and Cavernicolus.</title>
        <authorList>
            <consortium name="Lawrence Berkeley National Laboratory"/>
            <person name="Nybo J.L."/>
            <person name="Vesth T.C."/>
            <person name="Theobald S."/>
            <person name="Frisvad J.C."/>
            <person name="Larsen T.O."/>
            <person name="Kjaerboelling I."/>
            <person name="Rothschild-Mancinelli K."/>
            <person name="Lyhne E.K."/>
            <person name="Kogle M.E."/>
            <person name="Barry K."/>
            <person name="Clum A."/>
            <person name="Na H."/>
            <person name="Ledsgaard L."/>
            <person name="Lin J."/>
            <person name="Lipzen A."/>
            <person name="Kuo A."/>
            <person name="Riley R."/>
            <person name="Mondo S."/>
            <person name="Labutti K."/>
            <person name="Haridas S."/>
            <person name="Pangalinan J."/>
            <person name="Salamov A.A."/>
            <person name="Simmons B.A."/>
            <person name="Magnuson J.K."/>
            <person name="Chen J."/>
            <person name="Drula E."/>
            <person name="Henrissat B."/>
            <person name="Wiebenga A."/>
            <person name="Lubbers R.J."/>
            <person name="Gomes A.C."/>
            <person name="Makela M.R."/>
            <person name="Stajich J."/>
            <person name="Grigoriev I.V."/>
            <person name="Mortensen U.H."/>
            <person name="De Vries R.P."/>
            <person name="Baker S.E."/>
            <person name="Andersen M.R."/>
        </authorList>
    </citation>
    <scope>NUCLEOTIDE SEQUENCE [LARGE SCALE GENOMIC DNA]</scope>
    <source>
        <strain evidence="1 2">CBS 588.65</strain>
    </source>
</reference>
<keyword evidence="2" id="KW-1185">Reference proteome</keyword>
<dbReference type="Proteomes" id="UP001610334">
    <property type="component" value="Unassembled WGS sequence"/>
</dbReference>
<proteinExistence type="predicted"/>
<protein>
    <submittedName>
        <fullName evidence="1">Uncharacterized protein</fullName>
    </submittedName>
</protein>
<evidence type="ECO:0000313" key="2">
    <source>
        <dbReference type="Proteomes" id="UP001610334"/>
    </source>
</evidence>
<evidence type="ECO:0000313" key="1">
    <source>
        <dbReference type="EMBL" id="KAL2820458.1"/>
    </source>
</evidence>
<comment type="caution">
    <text evidence="1">The sequence shown here is derived from an EMBL/GenBank/DDBJ whole genome shotgun (WGS) entry which is preliminary data.</text>
</comment>